<evidence type="ECO:0000313" key="4">
    <source>
        <dbReference type="Proteomes" id="UP001283361"/>
    </source>
</evidence>
<proteinExistence type="predicted"/>
<evidence type="ECO:0000256" key="2">
    <source>
        <dbReference type="SAM" id="SignalP"/>
    </source>
</evidence>
<reference evidence="3" key="1">
    <citation type="journal article" date="2023" name="G3 (Bethesda)">
        <title>A reference genome for the long-term kleptoplast-retaining sea slug Elysia crispata morphotype clarki.</title>
        <authorList>
            <person name="Eastman K.E."/>
            <person name="Pendleton A.L."/>
            <person name="Shaikh M.A."/>
            <person name="Suttiyut T."/>
            <person name="Ogas R."/>
            <person name="Tomko P."/>
            <person name="Gavelis G."/>
            <person name="Widhalm J.R."/>
            <person name="Wisecaver J.H."/>
        </authorList>
    </citation>
    <scope>NUCLEOTIDE SEQUENCE</scope>
    <source>
        <strain evidence="3">ECLA1</strain>
    </source>
</reference>
<gene>
    <name evidence="3" type="ORF">RRG08_011910</name>
</gene>
<feature type="signal peptide" evidence="2">
    <location>
        <begin position="1"/>
        <end position="27"/>
    </location>
</feature>
<feature type="chain" id="PRO_5042157985" evidence="2">
    <location>
        <begin position="28"/>
        <end position="81"/>
    </location>
</feature>
<feature type="region of interest" description="Disordered" evidence="1">
    <location>
        <begin position="51"/>
        <end position="81"/>
    </location>
</feature>
<name>A0AAE0ZMN9_9GAST</name>
<accession>A0AAE0ZMN9</accession>
<dbReference type="AlphaFoldDB" id="A0AAE0ZMN9"/>
<evidence type="ECO:0000256" key="1">
    <source>
        <dbReference type="SAM" id="MobiDB-lite"/>
    </source>
</evidence>
<protein>
    <submittedName>
        <fullName evidence="3">Uncharacterized protein</fullName>
    </submittedName>
</protein>
<organism evidence="3 4">
    <name type="scientific">Elysia crispata</name>
    <name type="common">lettuce slug</name>
    <dbReference type="NCBI Taxonomy" id="231223"/>
    <lineage>
        <taxon>Eukaryota</taxon>
        <taxon>Metazoa</taxon>
        <taxon>Spiralia</taxon>
        <taxon>Lophotrochozoa</taxon>
        <taxon>Mollusca</taxon>
        <taxon>Gastropoda</taxon>
        <taxon>Heterobranchia</taxon>
        <taxon>Euthyneura</taxon>
        <taxon>Panpulmonata</taxon>
        <taxon>Sacoglossa</taxon>
        <taxon>Placobranchoidea</taxon>
        <taxon>Plakobranchidae</taxon>
        <taxon>Elysia</taxon>
    </lineage>
</organism>
<evidence type="ECO:0000313" key="3">
    <source>
        <dbReference type="EMBL" id="KAK3771997.1"/>
    </source>
</evidence>
<sequence>MKQCAGIKIRSACWLLTILTELPAAIAEDGKLETFPAASITDVDVEEGTPVRVTQSKKLDRPAVQTEQAGQVVNERQKLTP</sequence>
<keyword evidence="2" id="KW-0732">Signal</keyword>
<dbReference type="Proteomes" id="UP001283361">
    <property type="component" value="Unassembled WGS sequence"/>
</dbReference>
<comment type="caution">
    <text evidence="3">The sequence shown here is derived from an EMBL/GenBank/DDBJ whole genome shotgun (WGS) entry which is preliminary data.</text>
</comment>
<dbReference type="EMBL" id="JAWDGP010003665">
    <property type="protein sequence ID" value="KAK3771997.1"/>
    <property type="molecule type" value="Genomic_DNA"/>
</dbReference>
<keyword evidence="4" id="KW-1185">Reference proteome</keyword>